<feature type="region of interest" description="Disordered" evidence="1">
    <location>
        <begin position="66"/>
        <end position="119"/>
    </location>
</feature>
<comment type="caution">
    <text evidence="2">The sequence shown here is derived from an EMBL/GenBank/DDBJ whole genome shotgun (WGS) entry which is preliminary data.</text>
</comment>
<dbReference type="PANTHER" id="PTHR47501:SF5">
    <property type="entry name" value="HAT C-TERMINAL DIMERISATION DOMAIN-CONTAINING PROTEIN"/>
    <property type="match status" value="1"/>
</dbReference>
<dbReference type="EMBL" id="PGCJ01000220">
    <property type="protein sequence ID" value="PLW37555.1"/>
    <property type="molecule type" value="Genomic_DNA"/>
</dbReference>
<name>A0A2N5UII9_9BASI</name>
<proteinExistence type="predicted"/>
<evidence type="ECO:0000313" key="2">
    <source>
        <dbReference type="EMBL" id="PLW37555.1"/>
    </source>
</evidence>
<keyword evidence="3" id="KW-1185">Reference proteome</keyword>
<evidence type="ECO:0000256" key="1">
    <source>
        <dbReference type="SAM" id="MobiDB-lite"/>
    </source>
</evidence>
<accession>A0A2N5UII9</accession>
<sequence>MAKEMAKIVRLNNGNFEHYLENHPRCFCHVVALILGAGLKSLRLPNTLKTEKLKCDYFPTLERIEEENKNESKEEANNDENKKDSDDEIQKLKPDKSECDVEEIDPEDASEGPISDCEDYNPVEARTKNMYAKGEIGFTLLKVDYICRSVTASAAKQAEYKLVAQKLGHTGPQLIAGYGIRWNVAYDSWSRAYAARNVIGKLLDDKSDKYAGRSTAKHYFKGYEISQREWENMNMLNQLLKEFLDLTLRMEGDGPKSSMVLYEYFRLAVQAVGLQILLHQSGRSARRRAGRRLLVKLARAFLVKLVRAFSSSWQVFACRTGGLPNGMVQSSLFDGQARIGAPSRLPY</sequence>
<protein>
    <submittedName>
        <fullName evidence="2">Uncharacterized protein</fullName>
    </submittedName>
</protein>
<dbReference type="OrthoDB" id="2499250at2759"/>
<dbReference type="PANTHER" id="PTHR47501">
    <property type="entry name" value="TRANSPOSASE-RELATED"/>
    <property type="match status" value="1"/>
</dbReference>
<dbReference type="AlphaFoldDB" id="A0A2N5UII9"/>
<dbReference type="Proteomes" id="UP000235388">
    <property type="component" value="Unassembled WGS sequence"/>
</dbReference>
<gene>
    <name evidence="2" type="ORF">PCANC_15265</name>
</gene>
<organism evidence="2 3">
    <name type="scientific">Puccinia coronata f. sp. avenae</name>
    <dbReference type="NCBI Taxonomy" id="200324"/>
    <lineage>
        <taxon>Eukaryota</taxon>
        <taxon>Fungi</taxon>
        <taxon>Dikarya</taxon>
        <taxon>Basidiomycota</taxon>
        <taxon>Pucciniomycotina</taxon>
        <taxon>Pucciniomycetes</taxon>
        <taxon>Pucciniales</taxon>
        <taxon>Pucciniaceae</taxon>
        <taxon>Puccinia</taxon>
    </lineage>
</organism>
<evidence type="ECO:0000313" key="3">
    <source>
        <dbReference type="Proteomes" id="UP000235388"/>
    </source>
</evidence>
<reference evidence="2 3" key="1">
    <citation type="submission" date="2017-11" db="EMBL/GenBank/DDBJ databases">
        <title>De novo assembly and phasing of dikaryotic genomes from two isolates of Puccinia coronata f. sp. avenae, the causal agent of oat crown rust.</title>
        <authorList>
            <person name="Miller M.E."/>
            <person name="Zhang Y."/>
            <person name="Omidvar V."/>
            <person name="Sperschneider J."/>
            <person name="Schwessinger B."/>
            <person name="Raley C."/>
            <person name="Palmer J.M."/>
            <person name="Garnica D."/>
            <person name="Upadhyaya N."/>
            <person name="Rathjen J."/>
            <person name="Taylor J.M."/>
            <person name="Park R.F."/>
            <person name="Dodds P.N."/>
            <person name="Hirsch C.D."/>
            <person name="Kianian S.F."/>
            <person name="Figueroa M."/>
        </authorList>
    </citation>
    <scope>NUCLEOTIDE SEQUENCE [LARGE SCALE GENOMIC DNA]</scope>
    <source>
        <strain evidence="2">12NC29</strain>
    </source>
</reference>
<feature type="compositionally biased region" description="Basic and acidic residues" evidence="1">
    <location>
        <begin position="66"/>
        <end position="99"/>
    </location>
</feature>
<feature type="compositionally biased region" description="Acidic residues" evidence="1">
    <location>
        <begin position="100"/>
        <end position="119"/>
    </location>
</feature>